<feature type="domain" description="Tyr recombinase" evidence="5">
    <location>
        <begin position="409"/>
        <end position="612"/>
    </location>
</feature>
<protein>
    <submittedName>
        <fullName evidence="6">Site-specific integrase</fullName>
    </submittedName>
</protein>
<evidence type="ECO:0000313" key="6">
    <source>
        <dbReference type="EMBL" id="WGK80558.1"/>
    </source>
</evidence>
<dbReference type="PROSITE" id="PS51898">
    <property type="entry name" value="TYR_RECOMBINASE"/>
    <property type="match status" value="1"/>
</dbReference>
<dbReference type="Pfam" id="PF00589">
    <property type="entry name" value="Phage_integrase"/>
    <property type="match status" value="1"/>
</dbReference>
<dbReference type="PANTHER" id="PTHR30349:SF41">
    <property type="entry name" value="INTEGRASE_RECOMBINASE PROTEIN MJ0367-RELATED"/>
    <property type="match status" value="1"/>
</dbReference>
<evidence type="ECO:0000256" key="1">
    <source>
        <dbReference type="ARBA" id="ARBA00008857"/>
    </source>
</evidence>
<comment type="similarity">
    <text evidence="1">Belongs to the 'phage' integrase family.</text>
</comment>
<keyword evidence="3" id="KW-0238">DNA-binding</keyword>
<dbReference type="InterPro" id="IPR050090">
    <property type="entry name" value="Tyrosine_recombinase_XerCD"/>
</dbReference>
<evidence type="ECO:0000256" key="4">
    <source>
        <dbReference type="ARBA" id="ARBA00023172"/>
    </source>
</evidence>
<keyword evidence="4" id="KW-0233">DNA recombination</keyword>
<dbReference type="Gene3D" id="1.10.443.10">
    <property type="entry name" value="Intergrase catalytic core"/>
    <property type="match status" value="1"/>
</dbReference>
<dbReference type="InterPro" id="IPR002104">
    <property type="entry name" value="Integrase_catalytic"/>
</dbReference>
<dbReference type="RefSeq" id="WP_301063902.1">
    <property type="nucleotide sequence ID" value="NZ_CP118709.1"/>
</dbReference>
<dbReference type="SUPFAM" id="SSF56349">
    <property type="entry name" value="DNA breaking-rejoining enzymes"/>
    <property type="match status" value="1"/>
</dbReference>
<organism evidence="6 7">
    <name type="scientific">Vibrio aestuarianus</name>
    <dbReference type="NCBI Taxonomy" id="28171"/>
    <lineage>
        <taxon>Bacteria</taxon>
        <taxon>Pseudomonadati</taxon>
        <taxon>Pseudomonadota</taxon>
        <taxon>Gammaproteobacteria</taxon>
        <taxon>Vibrionales</taxon>
        <taxon>Vibrionaceae</taxon>
        <taxon>Vibrio</taxon>
    </lineage>
</organism>
<reference evidence="6" key="1">
    <citation type="submission" date="2022-02" db="EMBL/GenBank/DDBJ databases">
        <title>Emergence and expansion in Europe of a Vibrio aestuarianus clonal complex pathogenic for oysters.</title>
        <authorList>
            <person name="Mesnil A."/>
            <person name="Travers M.-A."/>
        </authorList>
    </citation>
    <scope>NUCLEOTIDE SEQUENCE</scope>
    <source>
        <strain evidence="6">U29</strain>
    </source>
</reference>
<evidence type="ECO:0000256" key="2">
    <source>
        <dbReference type="ARBA" id="ARBA00022908"/>
    </source>
</evidence>
<dbReference type="GO" id="GO:0003677">
    <property type="term" value="F:DNA binding"/>
    <property type="evidence" value="ECO:0007669"/>
    <property type="project" value="UniProtKB-KW"/>
</dbReference>
<dbReference type="PANTHER" id="PTHR30349">
    <property type="entry name" value="PHAGE INTEGRASE-RELATED"/>
    <property type="match status" value="1"/>
</dbReference>
<dbReference type="InterPro" id="IPR011010">
    <property type="entry name" value="DNA_brk_join_enz"/>
</dbReference>
<evidence type="ECO:0000313" key="7">
    <source>
        <dbReference type="Proteomes" id="UP001239257"/>
    </source>
</evidence>
<accession>A0AAX3U160</accession>
<evidence type="ECO:0000256" key="3">
    <source>
        <dbReference type="ARBA" id="ARBA00023125"/>
    </source>
</evidence>
<dbReference type="EMBL" id="CP118709">
    <property type="protein sequence ID" value="WGK80558.1"/>
    <property type="molecule type" value="Genomic_DNA"/>
</dbReference>
<dbReference type="Pfam" id="PF20172">
    <property type="entry name" value="DUF6538"/>
    <property type="match status" value="1"/>
</dbReference>
<proteinExistence type="inferred from homology"/>
<name>A0AAX3U160_9VIBR</name>
<dbReference type="InterPro" id="IPR046668">
    <property type="entry name" value="DUF6538"/>
</dbReference>
<dbReference type="AlphaFoldDB" id="A0AAX3U160"/>
<dbReference type="GO" id="GO:0015074">
    <property type="term" value="P:DNA integration"/>
    <property type="evidence" value="ECO:0007669"/>
    <property type="project" value="UniProtKB-KW"/>
</dbReference>
<dbReference type="CDD" id="cd01184">
    <property type="entry name" value="INT_C_like_1"/>
    <property type="match status" value="1"/>
</dbReference>
<dbReference type="InterPro" id="IPR013762">
    <property type="entry name" value="Integrase-like_cat_sf"/>
</dbReference>
<evidence type="ECO:0000259" key="5">
    <source>
        <dbReference type="PROSITE" id="PS51898"/>
    </source>
</evidence>
<dbReference type="GO" id="GO:0006310">
    <property type="term" value="P:DNA recombination"/>
    <property type="evidence" value="ECO:0007669"/>
    <property type="project" value="UniProtKB-KW"/>
</dbReference>
<gene>
    <name evidence="6" type="ORF">PYE51_07710</name>
</gene>
<keyword evidence="2" id="KW-0229">DNA integration</keyword>
<sequence>MLYLSQRDSGIWYFRYQVPPQYRSHFNGREIKKSLRTRCRITAKLRSAKLQQTLWESLELLEKRGDKSDKLSAFYSVMSKVLPIRETHVWGFSDGEKQKIITKFTDCLETLEADPNLVRAQKSRIALREEETSEFIQSIELIESLWDRNATPLQAANAYLETIAHRPNSDNPHYYEEIRNVAISLCRFVRDFQRSLDSLNVVEARAILEQVKGYEWHDYKQVSIDKTADDYWQREPQIESVNTESTQAEKPQVTPQKAKDIVSIEAVLESYKLEKINKKSDKKGINAVIVSCRLVHELLGCSDMANVSRDDVNRIIPDIKAFPANARSLANRKHFADLNCIEIIEKNKDLGLPLRKESQAMRDIERASTVYRWAILHNKITYNPFEGLCYSKSKTKTQRVVGLVDDDKDKKVPFTSDDLKKIFSHPVYTQGQIGHNTRDRLRLHYQYWVMLIVLTTGARPNEICQLRLADIKYIEDVLCFLVQAVDDDQSVKNEAAVRIIPVPDVLFKLGFQSYLDSVAGSRMLFPDLTYTDKSGYYGKVEDWFSNTFSTPMGLSAQSKSLYSMRHTFIFDYQKRGARCPIVQQLVGHKNGNITDDTYGGRFDVAQLKAKIEEYNVEPILEQVLPWRPLTYR</sequence>
<dbReference type="Proteomes" id="UP001239257">
    <property type="component" value="Chromosome 1"/>
</dbReference>